<accession>A0A4R2NMY5</accession>
<keyword evidence="1" id="KW-0732">Signal</keyword>
<dbReference type="AlphaFoldDB" id="A0A4R2NMY5"/>
<reference evidence="2 3" key="1">
    <citation type="submission" date="2019-03" db="EMBL/GenBank/DDBJ databases">
        <title>Genomic Encyclopedia of Type Strains, Phase IV (KMG-IV): sequencing the most valuable type-strain genomes for metagenomic binning, comparative biology and taxonomic classification.</title>
        <authorList>
            <person name="Goeker M."/>
        </authorList>
    </citation>
    <scope>NUCLEOTIDE SEQUENCE [LARGE SCALE GENOMIC DNA]</scope>
    <source>
        <strain evidence="2 3">DSM 14836</strain>
    </source>
</reference>
<dbReference type="InterPro" id="IPR025636">
    <property type="entry name" value="DUF4294"/>
</dbReference>
<evidence type="ECO:0000313" key="3">
    <source>
        <dbReference type="Proteomes" id="UP000294564"/>
    </source>
</evidence>
<feature type="signal peptide" evidence="1">
    <location>
        <begin position="1"/>
        <end position="18"/>
    </location>
</feature>
<gene>
    <name evidence="2" type="ORF">EV195_11187</name>
</gene>
<evidence type="ECO:0000256" key="1">
    <source>
        <dbReference type="SAM" id="SignalP"/>
    </source>
</evidence>
<protein>
    <submittedName>
        <fullName evidence="2">Uncharacterized protein DUF4294</fullName>
    </submittedName>
</protein>
<feature type="chain" id="PRO_5020808878" evidence="1">
    <location>
        <begin position="19"/>
        <end position="245"/>
    </location>
</feature>
<name>A0A4R2NMY5_9FLAO</name>
<dbReference type="OrthoDB" id="1491885at2"/>
<evidence type="ECO:0000313" key="2">
    <source>
        <dbReference type="EMBL" id="TCP22658.1"/>
    </source>
</evidence>
<proteinExistence type="predicted"/>
<dbReference type="EMBL" id="SLXM01000011">
    <property type="protein sequence ID" value="TCP22658.1"/>
    <property type="molecule type" value="Genomic_DNA"/>
</dbReference>
<keyword evidence="3" id="KW-1185">Reference proteome</keyword>
<dbReference type="Pfam" id="PF14127">
    <property type="entry name" value="DUF4294"/>
    <property type="match status" value="1"/>
</dbReference>
<sequence>MRKLFFYFFIAFSCLVDAQIKDTLPDFNNDYFLVRDGDTLMIKLNEVSVLPKHKFKNKIDVNYYYWFKKKVFKAYPYAVLASKRIDSLNARLGRIESNSKKRKYVRRVQKYLEEELTDQIKKMTKTEGRILIKLIHRQTGKTVFENIKELRSGWKAFWYNTTANVFSLSLKDEYHPETENEDYLIEDVLQRAIIEEVIEAQEPKLKIDSYAILSAKNGSVDVEKYKEMFAKLRKKRDRKKKRDKK</sequence>
<comment type="caution">
    <text evidence="2">The sequence shown here is derived from an EMBL/GenBank/DDBJ whole genome shotgun (WGS) entry which is preliminary data.</text>
</comment>
<dbReference type="Proteomes" id="UP000294564">
    <property type="component" value="Unassembled WGS sequence"/>
</dbReference>
<organism evidence="2 3">
    <name type="scientific">Tenacibaculum skagerrakense</name>
    <dbReference type="NCBI Taxonomy" id="186571"/>
    <lineage>
        <taxon>Bacteria</taxon>
        <taxon>Pseudomonadati</taxon>
        <taxon>Bacteroidota</taxon>
        <taxon>Flavobacteriia</taxon>
        <taxon>Flavobacteriales</taxon>
        <taxon>Flavobacteriaceae</taxon>
        <taxon>Tenacibaculum</taxon>
    </lineage>
</organism>
<dbReference type="RefSeq" id="WP_132795859.1">
    <property type="nucleotide sequence ID" value="NZ_SLXM01000011.1"/>
</dbReference>